<accession>A0A0G0M149</accession>
<evidence type="ECO:0000313" key="5">
    <source>
        <dbReference type="Proteomes" id="UP000034325"/>
    </source>
</evidence>
<dbReference type="InterPro" id="IPR036116">
    <property type="entry name" value="FN3_sf"/>
</dbReference>
<dbReference type="SUPFAM" id="SSF49265">
    <property type="entry name" value="Fibronectin type III"/>
    <property type="match status" value="1"/>
</dbReference>
<dbReference type="Gene3D" id="2.60.40.10">
    <property type="entry name" value="Immunoglobulins"/>
    <property type="match status" value="2"/>
</dbReference>
<protein>
    <recommendedName>
        <fullName evidence="3">Fibronectin type-III domain-containing protein</fullName>
    </recommendedName>
</protein>
<feature type="region of interest" description="Disordered" evidence="1">
    <location>
        <begin position="369"/>
        <end position="427"/>
    </location>
</feature>
<evidence type="ECO:0000256" key="2">
    <source>
        <dbReference type="SAM" id="Phobius"/>
    </source>
</evidence>
<evidence type="ECO:0000256" key="1">
    <source>
        <dbReference type="SAM" id="MobiDB-lite"/>
    </source>
</evidence>
<dbReference type="InterPro" id="IPR044016">
    <property type="entry name" value="Big_13"/>
</dbReference>
<dbReference type="PROSITE" id="PS50853">
    <property type="entry name" value="FN3"/>
    <property type="match status" value="1"/>
</dbReference>
<dbReference type="Pfam" id="PF00041">
    <property type="entry name" value="fn3"/>
    <property type="match status" value="1"/>
</dbReference>
<gene>
    <name evidence="4" type="ORF">UT23_C0020G0010</name>
</gene>
<keyword evidence="2" id="KW-0472">Membrane</keyword>
<keyword evidence="2" id="KW-1133">Transmembrane helix</keyword>
<organism evidence="4 5">
    <name type="scientific">Candidatus Woesebacteria bacterium GW2011_GWA1_39_12</name>
    <dbReference type="NCBI Taxonomy" id="1618549"/>
    <lineage>
        <taxon>Bacteria</taxon>
        <taxon>Candidatus Woeseibacteriota</taxon>
    </lineage>
</organism>
<feature type="compositionally biased region" description="Low complexity" evidence="1">
    <location>
        <begin position="369"/>
        <end position="385"/>
    </location>
</feature>
<name>A0A0G0M149_9BACT</name>
<sequence>MKGKIPTIIVLVMLVIGVVVGVFLVRNRQIFRLGASGEITPKDVRVTNITESSLTVSWTTDNETSGAVSFGKNEMLGQTLLSEVEGQATLHSAVLTGLDPESSYFININSNETEFDNNGVSWQVSTGPVLEPTTETIVISGKILDTDGNPAGGVLVYVAIGGGTPLSTLTSSDGNWVIPISTSRTLDLTSFVSIDEENSLAEISVQGGIGGIASAQIYPISAKPAPPITLGQVHDFRNLPPSTPGETPGATIEIPEGEEQESGFAVPETATASGQTVTLESVDSGEVVATTQPEFFGEGPKGTVITVTLESDPVIDQVTVGTDGEWNWTPPEGLLSGTHKITLSWRDAQGILRALTRTFVVQAAEEPAFTATPSASPTPRATSTPTPTPKPTGSPTPTPKVTATPSATLTPTKKPTPTATGSSLPDAGSPGGTLALVLFGVSLLTFSTLSLALSFKKEKSA</sequence>
<evidence type="ECO:0000259" key="3">
    <source>
        <dbReference type="PROSITE" id="PS50853"/>
    </source>
</evidence>
<feature type="transmembrane region" description="Helical" evidence="2">
    <location>
        <begin position="434"/>
        <end position="455"/>
    </location>
</feature>
<feature type="compositionally biased region" description="Pro residues" evidence="1">
    <location>
        <begin position="386"/>
        <end position="398"/>
    </location>
</feature>
<dbReference type="Proteomes" id="UP000034325">
    <property type="component" value="Unassembled WGS sequence"/>
</dbReference>
<reference evidence="4 5" key="1">
    <citation type="journal article" date="2015" name="Nature">
        <title>rRNA introns, odd ribosomes, and small enigmatic genomes across a large radiation of phyla.</title>
        <authorList>
            <person name="Brown C.T."/>
            <person name="Hug L.A."/>
            <person name="Thomas B.C."/>
            <person name="Sharon I."/>
            <person name="Castelle C.J."/>
            <person name="Singh A."/>
            <person name="Wilkins M.J."/>
            <person name="Williams K.H."/>
            <person name="Banfield J.F."/>
        </authorList>
    </citation>
    <scope>NUCLEOTIDE SEQUENCE [LARGE SCALE GENOMIC DNA]</scope>
</reference>
<dbReference type="InterPro" id="IPR013783">
    <property type="entry name" value="Ig-like_fold"/>
</dbReference>
<keyword evidence="2" id="KW-0812">Transmembrane</keyword>
<proteinExistence type="predicted"/>
<feature type="compositionally biased region" description="Low complexity" evidence="1">
    <location>
        <begin position="402"/>
        <end position="420"/>
    </location>
</feature>
<feature type="domain" description="Fibronectin type-III" evidence="3">
    <location>
        <begin position="40"/>
        <end position="132"/>
    </location>
</feature>
<feature type="transmembrane region" description="Helical" evidence="2">
    <location>
        <begin position="7"/>
        <end position="25"/>
    </location>
</feature>
<dbReference type="InterPro" id="IPR003961">
    <property type="entry name" value="FN3_dom"/>
</dbReference>
<dbReference type="EMBL" id="LBWA01000020">
    <property type="protein sequence ID" value="KKQ97017.1"/>
    <property type="molecule type" value="Genomic_DNA"/>
</dbReference>
<evidence type="ECO:0000313" key="4">
    <source>
        <dbReference type="EMBL" id="KKQ97017.1"/>
    </source>
</evidence>
<dbReference type="CDD" id="cd00063">
    <property type="entry name" value="FN3"/>
    <property type="match status" value="1"/>
</dbReference>
<comment type="caution">
    <text evidence="4">The sequence shown here is derived from an EMBL/GenBank/DDBJ whole genome shotgun (WGS) entry which is preliminary data.</text>
</comment>
<dbReference type="AlphaFoldDB" id="A0A0G0M149"/>
<dbReference type="Pfam" id="PF19077">
    <property type="entry name" value="Big_13"/>
    <property type="match status" value="1"/>
</dbReference>